<gene>
    <name evidence="2" type="ORF">ACFO1S_24015</name>
</gene>
<sequence length="98" mass="11115">MAAQNKSAEYLTDDVKRLVSLFRLNAVHGQHNPFVRQTVRRKPAVTVRNLASIWALEHYSPITLLFPIVTIVCCLVLIAVVTHRRLSLRRRAEEDGPG</sequence>
<keyword evidence="1" id="KW-0812">Transmembrane</keyword>
<comment type="caution">
    <text evidence="2">The sequence shown here is derived from an EMBL/GenBank/DDBJ whole genome shotgun (WGS) entry which is preliminary data.</text>
</comment>
<proteinExistence type="predicted"/>
<protein>
    <submittedName>
        <fullName evidence="2">Uncharacterized protein</fullName>
    </submittedName>
</protein>
<evidence type="ECO:0000313" key="2">
    <source>
        <dbReference type="EMBL" id="MFC4306491.1"/>
    </source>
</evidence>
<dbReference type="EMBL" id="JBHSED010000065">
    <property type="protein sequence ID" value="MFC4306491.1"/>
    <property type="molecule type" value="Genomic_DNA"/>
</dbReference>
<keyword evidence="1" id="KW-0472">Membrane</keyword>
<evidence type="ECO:0000313" key="3">
    <source>
        <dbReference type="Proteomes" id="UP001595755"/>
    </source>
</evidence>
<accession>A0ABV8SFZ5</accession>
<evidence type="ECO:0000256" key="1">
    <source>
        <dbReference type="SAM" id="Phobius"/>
    </source>
</evidence>
<organism evidence="2 3">
    <name type="scientific">Cohnella boryungensis</name>
    <dbReference type="NCBI Taxonomy" id="768479"/>
    <lineage>
        <taxon>Bacteria</taxon>
        <taxon>Bacillati</taxon>
        <taxon>Bacillota</taxon>
        <taxon>Bacilli</taxon>
        <taxon>Bacillales</taxon>
        <taxon>Paenibacillaceae</taxon>
        <taxon>Cohnella</taxon>
    </lineage>
</organism>
<feature type="transmembrane region" description="Helical" evidence="1">
    <location>
        <begin position="62"/>
        <end position="81"/>
    </location>
</feature>
<keyword evidence="1" id="KW-1133">Transmembrane helix</keyword>
<name>A0ABV8SFZ5_9BACL</name>
<keyword evidence="3" id="KW-1185">Reference proteome</keyword>
<reference evidence="3" key="1">
    <citation type="journal article" date="2019" name="Int. J. Syst. Evol. Microbiol.">
        <title>The Global Catalogue of Microorganisms (GCM) 10K type strain sequencing project: providing services to taxonomists for standard genome sequencing and annotation.</title>
        <authorList>
            <consortium name="The Broad Institute Genomics Platform"/>
            <consortium name="The Broad Institute Genome Sequencing Center for Infectious Disease"/>
            <person name="Wu L."/>
            <person name="Ma J."/>
        </authorList>
    </citation>
    <scope>NUCLEOTIDE SEQUENCE [LARGE SCALE GENOMIC DNA]</scope>
    <source>
        <strain evidence="3">CGMCC 4.1641</strain>
    </source>
</reference>
<dbReference type="Proteomes" id="UP001595755">
    <property type="component" value="Unassembled WGS sequence"/>
</dbReference>